<organism evidence="12 13">
    <name type="scientific">Aliicoccus persicus</name>
    <dbReference type="NCBI Taxonomy" id="930138"/>
    <lineage>
        <taxon>Bacteria</taxon>
        <taxon>Bacillati</taxon>
        <taxon>Bacillota</taxon>
        <taxon>Bacilli</taxon>
        <taxon>Bacillales</taxon>
        <taxon>Staphylococcaceae</taxon>
        <taxon>Aliicoccus</taxon>
    </lineage>
</organism>
<evidence type="ECO:0000256" key="8">
    <source>
        <dbReference type="ARBA" id="ARBA00022840"/>
    </source>
</evidence>
<comment type="catalytic activity">
    <reaction evidence="1 11">
        <text>5-(2-hydroxyethyl)-4-methylthiazole + ATP = 4-methyl-5-(2-phosphooxyethyl)-thiazole + ADP + H(+)</text>
        <dbReference type="Rhea" id="RHEA:24212"/>
        <dbReference type="ChEBI" id="CHEBI:15378"/>
        <dbReference type="ChEBI" id="CHEBI:17957"/>
        <dbReference type="ChEBI" id="CHEBI:30616"/>
        <dbReference type="ChEBI" id="CHEBI:58296"/>
        <dbReference type="ChEBI" id="CHEBI:456216"/>
        <dbReference type="EC" id="2.7.1.50"/>
    </reaction>
</comment>
<dbReference type="CDD" id="cd01170">
    <property type="entry name" value="THZ_kinase"/>
    <property type="match status" value="1"/>
</dbReference>
<reference evidence="12 13" key="1">
    <citation type="submission" date="2016-10" db="EMBL/GenBank/DDBJ databases">
        <authorList>
            <person name="Varghese N."/>
            <person name="Submissions S."/>
        </authorList>
    </citation>
    <scope>NUCLEOTIDE SEQUENCE [LARGE SCALE GENOMIC DNA]</scope>
    <source>
        <strain evidence="12 13">IBRC-M10081</strain>
    </source>
</reference>
<dbReference type="GO" id="GO:0009228">
    <property type="term" value="P:thiamine biosynthetic process"/>
    <property type="evidence" value="ECO:0007669"/>
    <property type="project" value="UniProtKB-KW"/>
</dbReference>
<dbReference type="Pfam" id="PF02110">
    <property type="entry name" value="HK"/>
    <property type="match status" value="1"/>
</dbReference>
<dbReference type="AlphaFoldDB" id="A0A662Z7G0"/>
<evidence type="ECO:0000256" key="4">
    <source>
        <dbReference type="ARBA" id="ARBA00022679"/>
    </source>
</evidence>
<dbReference type="UniPathway" id="UPA00060">
    <property type="reaction ID" value="UER00139"/>
</dbReference>
<evidence type="ECO:0000256" key="3">
    <source>
        <dbReference type="ARBA" id="ARBA00004868"/>
    </source>
</evidence>
<protein>
    <recommendedName>
        <fullName evidence="11">Hydroxyethylthiazole kinase</fullName>
        <ecNumber evidence="11">2.7.1.50</ecNumber>
    </recommendedName>
    <alternativeName>
        <fullName evidence="11">4-methyl-5-beta-hydroxyethylthiazole kinase</fullName>
        <shortName evidence="11">TH kinase</shortName>
        <shortName evidence="11">Thz kinase</shortName>
    </alternativeName>
</protein>
<feature type="binding site" evidence="11">
    <location>
        <position position="124"/>
    </location>
    <ligand>
        <name>ATP</name>
        <dbReference type="ChEBI" id="CHEBI:30616"/>
    </ligand>
</feature>
<evidence type="ECO:0000256" key="10">
    <source>
        <dbReference type="ARBA" id="ARBA00022977"/>
    </source>
</evidence>
<dbReference type="GO" id="GO:0009229">
    <property type="term" value="P:thiamine diphosphate biosynthetic process"/>
    <property type="evidence" value="ECO:0007669"/>
    <property type="project" value="UniProtKB-UniRule"/>
</dbReference>
<keyword evidence="7 11" id="KW-0418">Kinase</keyword>
<dbReference type="PRINTS" id="PR01099">
    <property type="entry name" value="HYETHTZKNASE"/>
</dbReference>
<evidence type="ECO:0000256" key="11">
    <source>
        <dbReference type="HAMAP-Rule" id="MF_00228"/>
    </source>
</evidence>
<keyword evidence="13" id="KW-1185">Reference proteome</keyword>
<proteinExistence type="inferred from homology"/>
<gene>
    <name evidence="11" type="primary">thiM</name>
    <name evidence="12" type="ORF">SAMN05192557_1991</name>
</gene>
<evidence type="ECO:0000256" key="1">
    <source>
        <dbReference type="ARBA" id="ARBA00001771"/>
    </source>
</evidence>
<name>A0A662Z7G0_9STAP</name>
<keyword evidence="10 11" id="KW-0784">Thiamine biosynthesis</keyword>
<comment type="pathway">
    <text evidence="3 11">Cofactor biosynthesis; thiamine diphosphate biosynthesis; 4-methyl-5-(2-phosphoethyl)-thiazole from 5-(2-hydroxyethyl)-4-methylthiazole: step 1/1.</text>
</comment>
<dbReference type="RefSeq" id="WP_091476554.1">
    <property type="nucleotide sequence ID" value="NZ_FOIT01000007.1"/>
</dbReference>
<feature type="binding site" evidence="11">
    <location>
        <position position="205"/>
    </location>
    <ligand>
        <name>substrate</name>
    </ligand>
</feature>
<comment type="function">
    <text evidence="11">Catalyzes the phosphorylation of the hydroxyl group of 4-methyl-5-beta-hydroxyethylthiazole (THZ).</text>
</comment>
<dbReference type="HAMAP" id="MF_00228">
    <property type="entry name" value="Thz_kinase"/>
    <property type="match status" value="1"/>
</dbReference>
<comment type="similarity">
    <text evidence="11">Belongs to the Thz kinase family.</text>
</comment>
<evidence type="ECO:0000256" key="2">
    <source>
        <dbReference type="ARBA" id="ARBA00001946"/>
    </source>
</evidence>
<dbReference type="InterPro" id="IPR029056">
    <property type="entry name" value="Ribokinase-like"/>
</dbReference>
<evidence type="ECO:0000256" key="9">
    <source>
        <dbReference type="ARBA" id="ARBA00022842"/>
    </source>
</evidence>
<keyword evidence="4 11" id="KW-0808">Transferase</keyword>
<evidence type="ECO:0000313" key="13">
    <source>
        <dbReference type="Proteomes" id="UP000243605"/>
    </source>
</evidence>
<sequence>MLKTQFQEQVAEVIKAVKSTNPMAGSITNSVTINLVANAQLAVGGSAAMVHLPDEGEFLAMAGGATYINCGTLLPIYEATLPTVAKTSHDAGKPWVLDPVAIGIGTLRTRLLLQFKEYKPSIIRGNASEIIALAGLWQLEGGTGTSNVRGVDSTDAVLTAKDAAISLAQWTGGAVAVSGKVDLVTDGKTVIHAKGGSHFMEKITGAGCALGGVMAVYATSTTPFVAAITGTFAFNLAGRAAEQNAEGPASFQVHFLDELYKLTASEIIDAPFEIEEV</sequence>
<accession>A0A662Z7G0</accession>
<dbReference type="Proteomes" id="UP000243605">
    <property type="component" value="Unassembled WGS sequence"/>
</dbReference>
<evidence type="ECO:0000313" key="12">
    <source>
        <dbReference type="EMBL" id="SEW18044.1"/>
    </source>
</evidence>
<dbReference type="NCBIfam" id="NF006830">
    <property type="entry name" value="PRK09355.1"/>
    <property type="match status" value="1"/>
</dbReference>
<dbReference type="Gene3D" id="3.40.1190.20">
    <property type="match status" value="1"/>
</dbReference>
<feature type="binding site" evidence="11">
    <location>
        <position position="49"/>
    </location>
    <ligand>
        <name>substrate</name>
    </ligand>
</feature>
<feature type="binding site" evidence="11">
    <location>
        <position position="178"/>
    </location>
    <ligand>
        <name>ATP</name>
        <dbReference type="ChEBI" id="CHEBI:30616"/>
    </ligand>
</feature>
<dbReference type="EMBL" id="FOIT01000007">
    <property type="protein sequence ID" value="SEW18044.1"/>
    <property type="molecule type" value="Genomic_DNA"/>
</dbReference>
<evidence type="ECO:0000256" key="5">
    <source>
        <dbReference type="ARBA" id="ARBA00022723"/>
    </source>
</evidence>
<evidence type="ECO:0000256" key="7">
    <source>
        <dbReference type="ARBA" id="ARBA00022777"/>
    </source>
</evidence>
<keyword evidence="5 11" id="KW-0479">Metal-binding</keyword>
<dbReference type="SUPFAM" id="SSF53613">
    <property type="entry name" value="Ribokinase-like"/>
    <property type="match status" value="1"/>
</dbReference>
<keyword evidence="9 11" id="KW-0460">Magnesium</keyword>
<keyword evidence="6 11" id="KW-0547">Nucleotide-binding</keyword>
<dbReference type="GO" id="GO:0004417">
    <property type="term" value="F:hydroxyethylthiazole kinase activity"/>
    <property type="evidence" value="ECO:0007669"/>
    <property type="project" value="UniProtKB-UniRule"/>
</dbReference>
<dbReference type="EC" id="2.7.1.50" evidence="11"/>
<keyword evidence="8 11" id="KW-0067">ATP-binding</keyword>
<dbReference type="GO" id="GO:0005524">
    <property type="term" value="F:ATP binding"/>
    <property type="evidence" value="ECO:0007669"/>
    <property type="project" value="UniProtKB-UniRule"/>
</dbReference>
<dbReference type="OrthoDB" id="9778146at2"/>
<dbReference type="GO" id="GO:0000287">
    <property type="term" value="F:magnesium ion binding"/>
    <property type="evidence" value="ECO:0007669"/>
    <property type="project" value="UniProtKB-UniRule"/>
</dbReference>
<comment type="cofactor">
    <cofactor evidence="2 11">
        <name>Mg(2+)</name>
        <dbReference type="ChEBI" id="CHEBI:18420"/>
    </cofactor>
</comment>
<dbReference type="PIRSF" id="PIRSF000513">
    <property type="entry name" value="Thz_kinase"/>
    <property type="match status" value="1"/>
</dbReference>
<dbReference type="InterPro" id="IPR000417">
    <property type="entry name" value="Hyethyz_kinase"/>
</dbReference>
<evidence type="ECO:0000256" key="6">
    <source>
        <dbReference type="ARBA" id="ARBA00022741"/>
    </source>
</evidence>